<gene>
    <name evidence="2" type="ORF">GCM10011322_32910</name>
</gene>
<organism evidence="2 3">
    <name type="scientific">Salinarimonas ramus</name>
    <dbReference type="NCBI Taxonomy" id="690164"/>
    <lineage>
        <taxon>Bacteria</taxon>
        <taxon>Pseudomonadati</taxon>
        <taxon>Pseudomonadota</taxon>
        <taxon>Alphaproteobacteria</taxon>
        <taxon>Hyphomicrobiales</taxon>
        <taxon>Salinarimonadaceae</taxon>
        <taxon>Salinarimonas</taxon>
    </lineage>
</organism>
<proteinExistence type="predicted"/>
<dbReference type="Proteomes" id="UP000600449">
    <property type="component" value="Unassembled WGS sequence"/>
</dbReference>
<feature type="signal peptide" evidence="1">
    <location>
        <begin position="1"/>
        <end position="25"/>
    </location>
</feature>
<protein>
    <submittedName>
        <fullName evidence="2">Uncharacterized protein</fullName>
    </submittedName>
</protein>
<evidence type="ECO:0000256" key="1">
    <source>
        <dbReference type="SAM" id="SignalP"/>
    </source>
</evidence>
<keyword evidence="3" id="KW-1185">Reference proteome</keyword>
<keyword evidence="1" id="KW-0732">Signal</keyword>
<dbReference type="RefSeq" id="WP_210317654.1">
    <property type="nucleotide sequence ID" value="NZ_BMMF01000010.1"/>
</dbReference>
<comment type="caution">
    <text evidence="2">The sequence shown here is derived from an EMBL/GenBank/DDBJ whole genome shotgun (WGS) entry which is preliminary data.</text>
</comment>
<dbReference type="AlphaFoldDB" id="A0A917V668"/>
<feature type="chain" id="PRO_5037816794" evidence="1">
    <location>
        <begin position="26"/>
        <end position="240"/>
    </location>
</feature>
<name>A0A917V668_9HYPH</name>
<dbReference type="EMBL" id="BMMF01000010">
    <property type="protein sequence ID" value="GGK43164.1"/>
    <property type="molecule type" value="Genomic_DNA"/>
</dbReference>
<evidence type="ECO:0000313" key="2">
    <source>
        <dbReference type="EMBL" id="GGK43164.1"/>
    </source>
</evidence>
<evidence type="ECO:0000313" key="3">
    <source>
        <dbReference type="Proteomes" id="UP000600449"/>
    </source>
</evidence>
<accession>A0A917V668</accession>
<sequence>MTKAKRTLLPTALAASAGLAGFALAFSPSQERTSMTLAVAPAHAHDHAADAAPYAPWLPTGFVEAARRGVTVDGAPATLVRHVRVGGVNAVIGGEHVSAVVGENGRLKGYARMEASLADGALPTREEARTIAMDFLARVAPELRDAHRLSWIEPHDEPLRVADAAGTARDLTVTGMKVKMRSTADGLWFWVIVGADREVMVFERDIVWQTFPGRRQTEKWLHDTWLVENGYADAILAPAG</sequence>
<reference evidence="2 3" key="1">
    <citation type="journal article" date="2014" name="Int. J. Syst. Evol. Microbiol.">
        <title>Complete genome sequence of Corynebacterium casei LMG S-19264T (=DSM 44701T), isolated from a smear-ripened cheese.</title>
        <authorList>
            <consortium name="US DOE Joint Genome Institute (JGI-PGF)"/>
            <person name="Walter F."/>
            <person name="Albersmeier A."/>
            <person name="Kalinowski J."/>
            <person name="Ruckert C."/>
        </authorList>
    </citation>
    <scope>NUCLEOTIDE SEQUENCE [LARGE SCALE GENOMIC DNA]</scope>
    <source>
        <strain evidence="2 3">CGMCC 1.9161</strain>
    </source>
</reference>